<gene>
    <name evidence="2" type="ORF">WMO37_00325</name>
</gene>
<keyword evidence="1" id="KW-0472">Membrane</keyword>
<evidence type="ECO:0000313" key="3">
    <source>
        <dbReference type="Proteomes" id="UP001546774"/>
    </source>
</evidence>
<protein>
    <submittedName>
        <fullName evidence="2">ATPase P</fullName>
    </submittedName>
</protein>
<evidence type="ECO:0000313" key="2">
    <source>
        <dbReference type="EMBL" id="MEQ2553464.1"/>
    </source>
</evidence>
<sequence>MLWKPRCLGKESLEKEELAQDKKHCRKFGPCGVGEKAIYLNSFYFERRYYIPLTSVKRVFKRVAMSKGGFTGKGLFATIPYLVVEYDNGEEKQCNFKFEENVDSLLAYLKQTHPEIRLHSAEAEKRLKEKERLAAKKKAKVLTKEAQENIAVLENCMQYLNKNEELSIALSAGAKRKRVYDRSNPAYKWVALSITLLGAAALLYGIYALITHAGFAMYFLLFGLASIFFFSSANVLPTARNNKKYIETHLEQAVDEMQQYIRQYPDFPVPAWYAHPVVLKRMIDIMQEGRATTIEKALEVLKSDLKALNSSVAVEQEEYDEVMAIKPMFLIREYQ</sequence>
<organism evidence="2 3">
    <name type="scientific">Lachnospira intestinalis</name>
    <dbReference type="NCBI Taxonomy" id="3133158"/>
    <lineage>
        <taxon>Bacteria</taxon>
        <taxon>Bacillati</taxon>
        <taxon>Bacillota</taxon>
        <taxon>Clostridia</taxon>
        <taxon>Lachnospirales</taxon>
        <taxon>Lachnospiraceae</taxon>
        <taxon>Lachnospira</taxon>
    </lineage>
</organism>
<accession>A0ABV1H1D6</accession>
<keyword evidence="1" id="KW-1133">Transmembrane helix</keyword>
<proteinExistence type="predicted"/>
<evidence type="ECO:0000256" key="1">
    <source>
        <dbReference type="SAM" id="Phobius"/>
    </source>
</evidence>
<dbReference type="Proteomes" id="UP001546774">
    <property type="component" value="Unassembled WGS sequence"/>
</dbReference>
<name>A0ABV1H1D6_9FIRM</name>
<keyword evidence="1" id="KW-0812">Transmembrane</keyword>
<feature type="transmembrane region" description="Helical" evidence="1">
    <location>
        <begin position="216"/>
        <end position="236"/>
    </location>
</feature>
<feature type="transmembrane region" description="Helical" evidence="1">
    <location>
        <begin position="186"/>
        <end position="210"/>
    </location>
</feature>
<dbReference type="EMBL" id="JBBMFS010000001">
    <property type="protein sequence ID" value="MEQ2553464.1"/>
    <property type="molecule type" value="Genomic_DNA"/>
</dbReference>
<reference evidence="2" key="1">
    <citation type="submission" date="2024-03" db="EMBL/GenBank/DDBJ databases">
        <title>Human intestinal bacterial collection.</title>
        <authorList>
            <person name="Pauvert C."/>
            <person name="Hitch T.C.A."/>
            <person name="Clavel T."/>
        </authorList>
    </citation>
    <scope>NUCLEOTIDE SEQUENCE [LARGE SCALE GENOMIC DNA]</scope>
    <source>
        <strain evidence="2">CLA-AA-H89B</strain>
    </source>
</reference>
<comment type="caution">
    <text evidence="2">The sequence shown here is derived from an EMBL/GenBank/DDBJ whole genome shotgun (WGS) entry which is preliminary data.</text>
</comment>
<keyword evidence="3" id="KW-1185">Reference proteome</keyword>